<keyword evidence="4" id="KW-1185">Reference proteome</keyword>
<reference evidence="3 4" key="1">
    <citation type="submission" date="2016-05" db="EMBL/GenBank/DDBJ databases">
        <title>A degradative enzymes factory behind the ericoid mycorrhizal symbiosis.</title>
        <authorList>
            <consortium name="DOE Joint Genome Institute"/>
            <person name="Martino E."/>
            <person name="Morin E."/>
            <person name="Grelet G."/>
            <person name="Kuo A."/>
            <person name="Kohler A."/>
            <person name="Daghino S."/>
            <person name="Barry K."/>
            <person name="Choi C."/>
            <person name="Cichocki N."/>
            <person name="Clum A."/>
            <person name="Copeland A."/>
            <person name="Hainaut M."/>
            <person name="Haridas S."/>
            <person name="Labutti K."/>
            <person name="Lindquist E."/>
            <person name="Lipzen A."/>
            <person name="Khouja H.-R."/>
            <person name="Murat C."/>
            <person name="Ohm R."/>
            <person name="Olson A."/>
            <person name="Spatafora J."/>
            <person name="Veneault-Fourrey C."/>
            <person name="Henrissat B."/>
            <person name="Grigoriev I."/>
            <person name="Martin F."/>
            <person name="Perotto S."/>
        </authorList>
    </citation>
    <scope>NUCLEOTIDE SEQUENCE [LARGE SCALE GENOMIC DNA]</scope>
    <source>
        <strain evidence="3 4">UAMH 7357</strain>
    </source>
</reference>
<dbReference type="OrthoDB" id="3559485at2759"/>
<evidence type="ECO:0000256" key="2">
    <source>
        <dbReference type="SAM" id="MobiDB-lite"/>
    </source>
</evidence>
<protein>
    <submittedName>
        <fullName evidence="3">Uncharacterized protein</fullName>
    </submittedName>
</protein>
<feature type="region of interest" description="Disordered" evidence="2">
    <location>
        <begin position="42"/>
        <end position="64"/>
    </location>
</feature>
<sequence>MSTPTQDRSITIVWQGKPITWRPRDPIPTPLTAEELTSLLAPLRPVPSLQGDTRDKKKNNFKDKAKRGLKKLLPTMTKQRGPTKVLVTGVDTWSTSKHSFMNRLKFWKPGHTRNSESMCESCRRKARAESDARNQSHAGAESRTDPLWMHSIDQERGSYESVERMIAPSVTSIPRSKPIPILGKTKAFRGRGCCSRGMNQQDGNVGAVKDASSLKAYLVSEESIVRISIDRNSVVSECHDTKSENSLPGDVQGSNLNRESLPIDTENAGDLETAPERPQCTGPSLDFQRVSDEMDLPVDSEITCPPSLDLEAELEEAMESSLPKPQTVQEINETTLSPNVPAPDTAKHLSESFETSLTESFSRARSSLSSVDGHSAPSHSLHIEKPYSHLGSDFVDVEKYRINPSDSFPLPPYPALDSSAATEDFGFRPTCECMPGSWPGDGPPAPRKSEEYSTTAIRLLTPDLGEVQGFIRSKEEVMKELKQELPPQTDTSLLFSKCRPVLDPLEQNCTSTSASPPSTDPDPPKTPHLRGGGDEVRFSLFRAPGKGKLVGNLERGKQLLNEQVSGSYVVGGWGRNETWREFFVRMEKRVERRKELEKIDAEIEKLKAEKKGEQSEETEGALKALLTKAKALFAKGDVEETA</sequence>
<proteinExistence type="predicted"/>
<feature type="coiled-coil region" evidence="1">
    <location>
        <begin position="589"/>
        <end position="616"/>
    </location>
</feature>
<evidence type="ECO:0000313" key="4">
    <source>
        <dbReference type="Proteomes" id="UP000235672"/>
    </source>
</evidence>
<evidence type="ECO:0000313" key="3">
    <source>
        <dbReference type="EMBL" id="PMD17490.1"/>
    </source>
</evidence>
<feature type="compositionally biased region" description="Basic and acidic residues" evidence="2">
    <location>
        <begin position="52"/>
        <end position="63"/>
    </location>
</feature>
<dbReference type="AlphaFoldDB" id="A0A2J6PTX3"/>
<dbReference type="EMBL" id="KZ613499">
    <property type="protein sequence ID" value="PMD17490.1"/>
    <property type="molecule type" value="Genomic_DNA"/>
</dbReference>
<organism evidence="3 4">
    <name type="scientific">Hyaloscypha hepaticicola</name>
    <dbReference type="NCBI Taxonomy" id="2082293"/>
    <lineage>
        <taxon>Eukaryota</taxon>
        <taxon>Fungi</taxon>
        <taxon>Dikarya</taxon>
        <taxon>Ascomycota</taxon>
        <taxon>Pezizomycotina</taxon>
        <taxon>Leotiomycetes</taxon>
        <taxon>Helotiales</taxon>
        <taxon>Hyaloscyphaceae</taxon>
        <taxon>Hyaloscypha</taxon>
    </lineage>
</organism>
<keyword evidence="1" id="KW-0175">Coiled coil</keyword>
<name>A0A2J6PTX3_9HELO</name>
<feature type="region of interest" description="Disordered" evidence="2">
    <location>
        <begin position="506"/>
        <end position="533"/>
    </location>
</feature>
<accession>A0A2J6PTX3</accession>
<dbReference type="Proteomes" id="UP000235672">
    <property type="component" value="Unassembled WGS sequence"/>
</dbReference>
<feature type="region of interest" description="Disordered" evidence="2">
    <location>
        <begin position="239"/>
        <end position="284"/>
    </location>
</feature>
<gene>
    <name evidence="3" type="ORF">NA56DRAFT_662130</name>
</gene>
<evidence type="ECO:0000256" key="1">
    <source>
        <dbReference type="SAM" id="Coils"/>
    </source>
</evidence>